<comment type="caution">
    <text evidence="4">The sequence shown here is derived from an EMBL/GenBank/DDBJ whole genome shotgun (WGS) entry which is preliminary data.</text>
</comment>
<dbReference type="CDD" id="cd09281">
    <property type="entry name" value="UPF0066"/>
    <property type="match status" value="1"/>
</dbReference>
<evidence type="ECO:0000313" key="4">
    <source>
        <dbReference type="EMBL" id="NMO01115.1"/>
    </source>
</evidence>
<evidence type="ECO:0000256" key="1">
    <source>
        <dbReference type="ARBA" id="ARBA00022691"/>
    </source>
</evidence>
<dbReference type="GO" id="GO:0008168">
    <property type="term" value="F:methyltransferase activity"/>
    <property type="evidence" value="ECO:0007669"/>
    <property type="project" value="UniProtKB-KW"/>
</dbReference>
<dbReference type="AlphaFoldDB" id="A0A848KW65"/>
<dbReference type="Proteomes" id="UP000550729">
    <property type="component" value="Unassembled WGS sequence"/>
</dbReference>
<dbReference type="InterPro" id="IPR036413">
    <property type="entry name" value="YaeB-like_sf"/>
</dbReference>
<comment type="similarity">
    <text evidence="2">Belongs to the tRNA methyltransferase O family.</text>
</comment>
<evidence type="ECO:0000313" key="5">
    <source>
        <dbReference type="Proteomes" id="UP000550729"/>
    </source>
</evidence>
<dbReference type="InterPro" id="IPR040372">
    <property type="entry name" value="YaeB-like"/>
</dbReference>
<proteinExistence type="inferred from homology"/>
<dbReference type="Pfam" id="PF01980">
    <property type="entry name" value="TrmO_N"/>
    <property type="match status" value="1"/>
</dbReference>
<evidence type="ECO:0000259" key="3">
    <source>
        <dbReference type="PROSITE" id="PS51668"/>
    </source>
</evidence>
<name>A0A848KW65_9ACTN</name>
<dbReference type="InterPro" id="IPR036414">
    <property type="entry name" value="YaeB_N_sf"/>
</dbReference>
<reference evidence="4 5" key="1">
    <citation type="submission" date="2020-04" db="EMBL/GenBank/DDBJ databases">
        <title>Gordonia sp. nov. TBRC 11910.</title>
        <authorList>
            <person name="Suriyachadkun C."/>
        </authorList>
    </citation>
    <scope>NUCLEOTIDE SEQUENCE [LARGE SCALE GENOMIC DNA]</scope>
    <source>
        <strain evidence="4 5">TBRC 11910</strain>
    </source>
</reference>
<protein>
    <submittedName>
        <fullName evidence="4">SAM-dependent methyltransferase</fullName>
    </submittedName>
</protein>
<dbReference type="EMBL" id="JABBNB010000006">
    <property type="protein sequence ID" value="NMO01115.1"/>
    <property type="molecule type" value="Genomic_DNA"/>
</dbReference>
<dbReference type="PANTHER" id="PTHR12818">
    <property type="entry name" value="TRNA (ADENINE(37)-N6)-METHYLTRANSFERASE"/>
    <property type="match status" value="1"/>
</dbReference>
<keyword evidence="4" id="KW-0489">Methyltransferase</keyword>
<evidence type="ECO:0000256" key="2">
    <source>
        <dbReference type="ARBA" id="ARBA00033753"/>
    </source>
</evidence>
<gene>
    <name evidence="4" type="ORF">HH308_07780</name>
</gene>
<dbReference type="InterPro" id="IPR023370">
    <property type="entry name" value="TrmO-like_N"/>
</dbReference>
<accession>A0A848KW65</accession>
<feature type="domain" description="TsaA-like" evidence="3">
    <location>
        <begin position="5"/>
        <end position="138"/>
    </location>
</feature>
<keyword evidence="1" id="KW-0949">S-adenosyl-L-methionine</keyword>
<dbReference type="Gene3D" id="2.40.30.70">
    <property type="entry name" value="YaeB-like"/>
    <property type="match status" value="1"/>
</dbReference>
<dbReference type="GO" id="GO:0032259">
    <property type="term" value="P:methylation"/>
    <property type="evidence" value="ECO:0007669"/>
    <property type="project" value="UniProtKB-KW"/>
</dbReference>
<keyword evidence="5" id="KW-1185">Reference proteome</keyword>
<sequence length="157" mass="17383">MDITLRPVGYVRSSRHDAVDDDWDSETASIVLDADVFTPGALAELDTFSHIEVIYHFNRVPSEKIEFGARHPRGNPEWPRAGIFAQRGKNRPNLLGLTVCAVVGVDGLTVDVTGLDAIDGTPVLDIKPYLREFAPRGTTRQPAWSTELMSEYWSSAD</sequence>
<dbReference type="PANTHER" id="PTHR12818:SF0">
    <property type="entry name" value="TRNA (ADENINE(37)-N6)-METHYLTRANSFERASE"/>
    <property type="match status" value="1"/>
</dbReference>
<dbReference type="SUPFAM" id="SSF118196">
    <property type="entry name" value="YaeB-like"/>
    <property type="match status" value="1"/>
</dbReference>
<dbReference type="RefSeq" id="WP_170193616.1">
    <property type="nucleotide sequence ID" value="NZ_JABBNB010000006.1"/>
</dbReference>
<keyword evidence="4" id="KW-0808">Transferase</keyword>
<organism evidence="4 5">
    <name type="scientific">Gordonia asplenii</name>
    <dbReference type="NCBI Taxonomy" id="2725283"/>
    <lineage>
        <taxon>Bacteria</taxon>
        <taxon>Bacillati</taxon>
        <taxon>Actinomycetota</taxon>
        <taxon>Actinomycetes</taxon>
        <taxon>Mycobacteriales</taxon>
        <taxon>Gordoniaceae</taxon>
        <taxon>Gordonia</taxon>
    </lineage>
</organism>
<dbReference type="PROSITE" id="PS51668">
    <property type="entry name" value="TSAA_2"/>
    <property type="match status" value="1"/>
</dbReference>